<proteinExistence type="inferred from homology"/>
<evidence type="ECO:0000256" key="3">
    <source>
        <dbReference type="PROSITE-ProRule" id="PRU01106"/>
    </source>
</evidence>
<dbReference type="PROSITE" id="PS51770">
    <property type="entry name" value="HOTDOG_ACOT"/>
    <property type="match status" value="1"/>
</dbReference>
<dbReference type="Pfam" id="PF03061">
    <property type="entry name" value="4HBT"/>
    <property type="match status" value="1"/>
</dbReference>
<dbReference type="GO" id="GO:0052816">
    <property type="term" value="F:long-chain fatty acyl-CoA hydrolase activity"/>
    <property type="evidence" value="ECO:0007669"/>
    <property type="project" value="TreeGrafter"/>
</dbReference>
<comment type="similarity">
    <text evidence="1">Belongs to the acyl coenzyme A hydrolase family.</text>
</comment>
<evidence type="ECO:0000256" key="2">
    <source>
        <dbReference type="ARBA" id="ARBA00022801"/>
    </source>
</evidence>
<evidence type="ECO:0000256" key="1">
    <source>
        <dbReference type="ARBA" id="ARBA00010458"/>
    </source>
</evidence>
<evidence type="ECO:0000313" key="5">
    <source>
        <dbReference type="EMBL" id="OGY67711.1"/>
    </source>
</evidence>
<comment type="caution">
    <text evidence="5">The sequence shown here is derived from an EMBL/GenBank/DDBJ whole genome shotgun (WGS) entry which is preliminary data.</text>
</comment>
<dbReference type="GO" id="GO:0006637">
    <property type="term" value="P:acyl-CoA metabolic process"/>
    <property type="evidence" value="ECO:0007669"/>
    <property type="project" value="TreeGrafter"/>
</dbReference>
<sequence>MSRPELPPKRVSESAINDFPHPIFPHHLNYLSTLFGGVPLAKADEIAGEVAQRHTDQICVTKYVTAEFFAPGYQGEILIFKAAVNRTWRTSLEIGVKVLAIDRSKKTTRHIVSLYFILVAETKDGNGKIHLSRIPQVISETDEEKRRYEEAEVRRQMLRKSSL</sequence>
<protein>
    <recommendedName>
        <fullName evidence="4">HotDog ACOT-type domain-containing protein</fullName>
    </recommendedName>
</protein>
<dbReference type="InterPro" id="IPR029069">
    <property type="entry name" value="HotDog_dom_sf"/>
</dbReference>
<dbReference type="GO" id="GO:0005829">
    <property type="term" value="C:cytosol"/>
    <property type="evidence" value="ECO:0007669"/>
    <property type="project" value="TreeGrafter"/>
</dbReference>
<evidence type="ECO:0000313" key="6">
    <source>
        <dbReference type="Proteomes" id="UP000176284"/>
    </source>
</evidence>
<feature type="domain" description="HotDog ACOT-type" evidence="4">
    <location>
        <begin position="10"/>
        <end position="124"/>
    </location>
</feature>
<dbReference type="STRING" id="1798410.A3H63_01270"/>
<dbReference type="AlphaFoldDB" id="A0A1G1ZTB0"/>
<dbReference type="SUPFAM" id="SSF54637">
    <property type="entry name" value="Thioesterase/thiol ester dehydrase-isomerase"/>
    <property type="match status" value="1"/>
</dbReference>
<dbReference type="InterPro" id="IPR006683">
    <property type="entry name" value="Thioestr_dom"/>
</dbReference>
<dbReference type="CDD" id="cd03442">
    <property type="entry name" value="BFIT_BACH"/>
    <property type="match status" value="1"/>
</dbReference>
<dbReference type="Proteomes" id="UP000176284">
    <property type="component" value="Unassembled WGS sequence"/>
</dbReference>
<reference evidence="5 6" key="1">
    <citation type="journal article" date="2016" name="Nat. Commun.">
        <title>Thousands of microbial genomes shed light on interconnected biogeochemical processes in an aquifer system.</title>
        <authorList>
            <person name="Anantharaman K."/>
            <person name="Brown C.T."/>
            <person name="Hug L.A."/>
            <person name="Sharon I."/>
            <person name="Castelle C.J."/>
            <person name="Probst A.J."/>
            <person name="Thomas B.C."/>
            <person name="Singh A."/>
            <person name="Wilkins M.J."/>
            <person name="Karaoz U."/>
            <person name="Brodie E.L."/>
            <person name="Williams K.H."/>
            <person name="Hubbard S.S."/>
            <person name="Banfield J.F."/>
        </authorList>
    </citation>
    <scope>NUCLEOTIDE SEQUENCE [LARGE SCALE GENOMIC DNA]</scope>
</reference>
<dbReference type="PANTHER" id="PTHR11049">
    <property type="entry name" value="ACYL COENZYME A THIOESTER HYDROLASE"/>
    <property type="match status" value="1"/>
</dbReference>
<dbReference type="PANTHER" id="PTHR11049:SF16">
    <property type="entry name" value="PROTEIN VDLD"/>
    <property type="match status" value="1"/>
</dbReference>
<evidence type="ECO:0000259" key="4">
    <source>
        <dbReference type="PROSITE" id="PS51770"/>
    </source>
</evidence>
<gene>
    <name evidence="5" type="ORF">A3H63_01270</name>
</gene>
<dbReference type="InterPro" id="IPR033120">
    <property type="entry name" value="HOTDOG_ACOT"/>
</dbReference>
<dbReference type="Gene3D" id="3.10.129.10">
    <property type="entry name" value="Hotdog Thioesterase"/>
    <property type="match status" value="1"/>
</dbReference>
<accession>A0A1G1ZTB0</accession>
<dbReference type="InterPro" id="IPR040170">
    <property type="entry name" value="Cytosol_ACT"/>
</dbReference>
<keyword evidence="2 3" id="KW-0378">Hydrolase</keyword>
<organism evidence="5 6">
    <name type="scientific">Candidatus Harrisonbacteria bacterium RIFCSPLOWO2_02_FULL_45_10c</name>
    <dbReference type="NCBI Taxonomy" id="1798410"/>
    <lineage>
        <taxon>Bacteria</taxon>
        <taxon>Candidatus Harrisoniibacteriota</taxon>
    </lineage>
</organism>
<dbReference type="EMBL" id="MHJM01000019">
    <property type="protein sequence ID" value="OGY67711.1"/>
    <property type="molecule type" value="Genomic_DNA"/>
</dbReference>
<name>A0A1G1ZTB0_9BACT</name>